<feature type="transmembrane region" description="Helical" evidence="5">
    <location>
        <begin position="110"/>
        <end position="128"/>
    </location>
</feature>
<feature type="transmembrane region" description="Helical" evidence="5">
    <location>
        <begin position="180"/>
        <end position="202"/>
    </location>
</feature>
<feature type="transmembrane region" description="Helical" evidence="5">
    <location>
        <begin position="222"/>
        <end position="242"/>
    </location>
</feature>
<dbReference type="GO" id="GO:0015095">
    <property type="term" value="F:magnesium ion transmembrane transporter activity"/>
    <property type="evidence" value="ECO:0007669"/>
    <property type="project" value="InterPro"/>
</dbReference>
<feature type="transmembrane region" description="Helical" evidence="5">
    <location>
        <begin position="281"/>
        <end position="303"/>
    </location>
</feature>
<accession>A0AB34ICI4</accession>
<comment type="subcellular location">
    <subcellularLocation>
        <location evidence="1">Membrane</location>
        <topology evidence="1">Multi-pass membrane protein</topology>
    </subcellularLocation>
</comment>
<evidence type="ECO:0008006" key="8">
    <source>
        <dbReference type="Google" id="ProtNLM"/>
    </source>
</evidence>
<evidence type="ECO:0000256" key="4">
    <source>
        <dbReference type="ARBA" id="ARBA00023136"/>
    </source>
</evidence>
<organism evidence="6 7">
    <name type="scientific">Prymnesium parvum</name>
    <name type="common">Toxic golden alga</name>
    <dbReference type="NCBI Taxonomy" id="97485"/>
    <lineage>
        <taxon>Eukaryota</taxon>
        <taxon>Haptista</taxon>
        <taxon>Haptophyta</taxon>
        <taxon>Prymnesiophyceae</taxon>
        <taxon>Prymnesiales</taxon>
        <taxon>Prymnesiaceae</taxon>
        <taxon>Prymnesium</taxon>
    </lineage>
</organism>
<reference evidence="6 7" key="1">
    <citation type="journal article" date="2024" name="Science">
        <title>Giant polyketide synthase enzymes in the biosynthesis of giant marine polyether toxins.</title>
        <authorList>
            <person name="Fallon T.R."/>
            <person name="Shende V.V."/>
            <person name="Wierzbicki I.H."/>
            <person name="Pendleton A.L."/>
            <person name="Watervoot N.F."/>
            <person name="Auber R.P."/>
            <person name="Gonzalez D.J."/>
            <person name="Wisecaver J.H."/>
            <person name="Moore B.S."/>
        </authorList>
    </citation>
    <scope>NUCLEOTIDE SEQUENCE [LARGE SCALE GENOMIC DNA]</scope>
    <source>
        <strain evidence="6 7">12B1</strain>
    </source>
</reference>
<dbReference type="GO" id="GO:0016020">
    <property type="term" value="C:membrane"/>
    <property type="evidence" value="ECO:0007669"/>
    <property type="project" value="UniProtKB-SubCell"/>
</dbReference>
<feature type="transmembrane region" description="Helical" evidence="5">
    <location>
        <begin position="254"/>
        <end position="275"/>
    </location>
</feature>
<dbReference type="Proteomes" id="UP001515480">
    <property type="component" value="Unassembled WGS sequence"/>
</dbReference>
<evidence type="ECO:0000256" key="5">
    <source>
        <dbReference type="SAM" id="Phobius"/>
    </source>
</evidence>
<dbReference type="AlphaFoldDB" id="A0AB34ICI4"/>
<feature type="transmembrane region" description="Helical" evidence="5">
    <location>
        <begin position="12"/>
        <end position="33"/>
    </location>
</feature>
<dbReference type="EMBL" id="JBGBPQ010000029">
    <property type="protein sequence ID" value="KAL1496361.1"/>
    <property type="molecule type" value="Genomic_DNA"/>
</dbReference>
<gene>
    <name evidence="6" type="ORF">AB1Y20_016317</name>
</gene>
<name>A0AB34ICI4_PRYPA</name>
<feature type="transmembrane region" description="Helical" evidence="5">
    <location>
        <begin position="79"/>
        <end position="98"/>
    </location>
</feature>
<comment type="caution">
    <text evidence="6">The sequence shown here is derived from an EMBL/GenBank/DDBJ whole genome shotgun (WGS) entry which is preliminary data.</text>
</comment>
<dbReference type="Pfam" id="PF05653">
    <property type="entry name" value="Mg_trans_NIPA"/>
    <property type="match status" value="1"/>
</dbReference>
<evidence type="ECO:0000256" key="1">
    <source>
        <dbReference type="ARBA" id="ARBA00004141"/>
    </source>
</evidence>
<keyword evidence="3 5" id="KW-1133">Transmembrane helix</keyword>
<dbReference type="InterPro" id="IPR008521">
    <property type="entry name" value="Mg_trans_NIPA"/>
</dbReference>
<evidence type="ECO:0000313" key="6">
    <source>
        <dbReference type="EMBL" id="KAL1496361.1"/>
    </source>
</evidence>
<evidence type="ECO:0000256" key="2">
    <source>
        <dbReference type="ARBA" id="ARBA00022692"/>
    </source>
</evidence>
<evidence type="ECO:0000313" key="7">
    <source>
        <dbReference type="Proteomes" id="UP001515480"/>
    </source>
</evidence>
<keyword evidence="7" id="KW-1185">Reference proteome</keyword>
<proteinExistence type="predicted"/>
<keyword evidence="4 5" id="KW-0472">Membrane</keyword>
<dbReference type="SUPFAM" id="SSF103481">
    <property type="entry name" value="Multidrug resistance efflux transporter EmrE"/>
    <property type="match status" value="1"/>
</dbReference>
<keyword evidence="2 5" id="KW-0812">Transmembrane</keyword>
<feature type="transmembrane region" description="Helical" evidence="5">
    <location>
        <begin position="148"/>
        <end position="168"/>
    </location>
</feature>
<feature type="transmembrane region" description="Helical" evidence="5">
    <location>
        <begin position="54"/>
        <end position="73"/>
    </location>
</feature>
<protein>
    <recommendedName>
        <fullName evidence="8">Magnesium transporter</fullName>
    </recommendedName>
</protein>
<evidence type="ECO:0000256" key="3">
    <source>
        <dbReference type="ARBA" id="ARBA00022989"/>
    </source>
</evidence>
<dbReference type="InterPro" id="IPR037185">
    <property type="entry name" value="EmrE-like"/>
</dbReference>
<sequence length="349" mass="37357">MPPSSPSTSGALWQVGVSLIVCGCLSSSIGLLFMKRSTEVEVGVPLYRRWRWMLGFLFLVVNATIIDLIAYGITPLSLIAPFAGLTMVFSLLLARSGWCYVHESMSETQLVGATLVLVGVTTVSTFGPHSSDEPTMEDIFDDFNDPSFISFAVLTLSMVAGYLLLLFWPRLAAYRLHPSSRIRTILSAYSAAVCGAESQLFLKVVSVGMREVFTGNAPAAAQPAFFISLIGLALTAPLQLYLLNATLSSSPVSYAVPLYQALLIMLTTAAGGIFFHEFAHIPVGNAVAFALGSAVAMAGLFVLSLKVPQLRENSPSSSPSEEFVVFSDKLPLRKPGLDSSVSETIGIQV</sequence>
<dbReference type="PANTHER" id="PTHR12570">
    <property type="match status" value="1"/>
</dbReference>